<dbReference type="SMART" id="SM00346">
    <property type="entry name" value="HTH_ICLR"/>
    <property type="match status" value="1"/>
</dbReference>
<evidence type="ECO:0000313" key="6">
    <source>
        <dbReference type="EMBL" id="MFC4803811.1"/>
    </source>
</evidence>
<dbReference type="Pfam" id="PF01614">
    <property type="entry name" value="IclR_C"/>
    <property type="match status" value="1"/>
</dbReference>
<dbReference type="PANTHER" id="PTHR30136">
    <property type="entry name" value="HELIX-TURN-HELIX TRANSCRIPTIONAL REGULATOR, ICLR FAMILY"/>
    <property type="match status" value="1"/>
</dbReference>
<sequence length="269" mass="31347">MNEIIRSDKDKKYRIEMLDKSIKVIDCIFENDSMTFMEIQKKINISKASLHRILYTLEQSDYLEKDRDTDVYRLGKLFAFYGIKVRSSMTITSICEPFMKNLANELGESVNLNIEYDSRVLCLLSFKGESSVISSTLMPISPLNCSASGKLFLLSKTDKELKEYFDSELPEYRTVNSIMSYESYCKERENILEKEVSYDVEEYEYGLFCISIPLKNHQGRLNLNVSISGPRTRMEMKGIDMLEEKLRSTVESISYILKNIQYSQSQRRL</sequence>
<dbReference type="SUPFAM" id="SSF55781">
    <property type="entry name" value="GAF domain-like"/>
    <property type="match status" value="1"/>
</dbReference>
<dbReference type="RefSeq" id="WP_379787274.1">
    <property type="nucleotide sequence ID" value="NZ_JBHSHL010000005.1"/>
</dbReference>
<proteinExistence type="predicted"/>
<keyword evidence="7" id="KW-1185">Reference proteome</keyword>
<dbReference type="Proteomes" id="UP001595916">
    <property type="component" value="Unassembled WGS sequence"/>
</dbReference>
<dbReference type="PROSITE" id="PS51078">
    <property type="entry name" value="ICLR_ED"/>
    <property type="match status" value="1"/>
</dbReference>
<dbReference type="InterPro" id="IPR005471">
    <property type="entry name" value="Tscrpt_reg_IclR_N"/>
</dbReference>
<evidence type="ECO:0000256" key="1">
    <source>
        <dbReference type="ARBA" id="ARBA00023015"/>
    </source>
</evidence>
<dbReference type="EMBL" id="JBHSHL010000005">
    <property type="protein sequence ID" value="MFC4803811.1"/>
    <property type="molecule type" value="Genomic_DNA"/>
</dbReference>
<keyword evidence="2" id="KW-0238">DNA-binding</keyword>
<protein>
    <submittedName>
        <fullName evidence="6">IclR family transcriptional regulator</fullName>
    </submittedName>
</protein>
<dbReference type="Gene3D" id="3.30.450.40">
    <property type="match status" value="1"/>
</dbReference>
<feature type="domain" description="HTH iclR-type" evidence="4">
    <location>
        <begin position="15"/>
        <end position="76"/>
    </location>
</feature>
<name>A0ABV9QM99_9FIRM</name>
<dbReference type="InterPro" id="IPR014757">
    <property type="entry name" value="Tscrpt_reg_IclR_C"/>
</dbReference>
<dbReference type="PANTHER" id="PTHR30136:SF35">
    <property type="entry name" value="HTH-TYPE TRANSCRIPTIONAL REGULATOR RV1719"/>
    <property type="match status" value="1"/>
</dbReference>
<organism evidence="6 7">
    <name type="scientific">Filifactor villosus</name>
    <dbReference type="NCBI Taxonomy" id="29374"/>
    <lineage>
        <taxon>Bacteria</taxon>
        <taxon>Bacillati</taxon>
        <taxon>Bacillota</taxon>
        <taxon>Clostridia</taxon>
        <taxon>Peptostreptococcales</taxon>
        <taxon>Filifactoraceae</taxon>
        <taxon>Filifactor</taxon>
    </lineage>
</organism>
<gene>
    <name evidence="6" type="ORF">ACFO4R_01825</name>
</gene>
<dbReference type="InterPro" id="IPR050707">
    <property type="entry name" value="HTH_MetabolicPath_Reg"/>
</dbReference>
<accession>A0ABV9QM99</accession>
<keyword evidence="1" id="KW-0805">Transcription regulation</keyword>
<dbReference type="InterPro" id="IPR036388">
    <property type="entry name" value="WH-like_DNA-bd_sf"/>
</dbReference>
<evidence type="ECO:0000259" key="4">
    <source>
        <dbReference type="PROSITE" id="PS51077"/>
    </source>
</evidence>
<reference evidence="7" key="1">
    <citation type="journal article" date="2019" name="Int. J. Syst. Evol. Microbiol.">
        <title>The Global Catalogue of Microorganisms (GCM) 10K type strain sequencing project: providing services to taxonomists for standard genome sequencing and annotation.</title>
        <authorList>
            <consortium name="The Broad Institute Genomics Platform"/>
            <consortium name="The Broad Institute Genome Sequencing Center for Infectious Disease"/>
            <person name="Wu L."/>
            <person name="Ma J."/>
        </authorList>
    </citation>
    <scope>NUCLEOTIDE SEQUENCE [LARGE SCALE GENOMIC DNA]</scope>
    <source>
        <strain evidence="7">CCUG 46385</strain>
    </source>
</reference>
<dbReference type="InterPro" id="IPR036390">
    <property type="entry name" value="WH_DNA-bd_sf"/>
</dbReference>
<feature type="domain" description="IclR-ED" evidence="5">
    <location>
        <begin position="77"/>
        <end position="259"/>
    </location>
</feature>
<comment type="caution">
    <text evidence="6">The sequence shown here is derived from an EMBL/GenBank/DDBJ whole genome shotgun (WGS) entry which is preliminary data.</text>
</comment>
<dbReference type="Pfam" id="PF09339">
    <property type="entry name" value="HTH_IclR"/>
    <property type="match status" value="1"/>
</dbReference>
<evidence type="ECO:0000313" key="7">
    <source>
        <dbReference type="Proteomes" id="UP001595916"/>
    </source>
</evidence>
<dbReference type="Gene3D" id="1.10.10.10">
    <property type="entry name" value="Winged helix-like DNA-binding domain superfamily/Winged helix DNA-binding domain"/>
    <property type="match status" value="1"/>
</dbReference>
<evidence type="ECO:0000256" key="3">
    <source>
        <dbReference type="ARBA" id="ARBA00023163"/>
    </source>
</evidence>
<keyword evidence="3" id="KW-0804">Transcription</keyword>
<evidence type="ECO:0000256" key="2">
    <source>
        <dbReference type="ARBA" id="ARBA00023125"/>
    </source>
</evidence>
<dbReference type="SUPFAM" id="SSF46785">
    <property type="entry name" value="Winged helix' DNA-binding domain"/>
    <property type="match status" value="1"/>
</dbReference>
<dbReference type="InterPro" id="IPR029016">
    <property type="entry name" value="GAF-like_dom_sf"/>
</dbReference>
<evidence type="ECO:0000259" key="5">
    <source>
        <dbReference type="PROSITE" id="PS51078"/>
    </source>
</evidence>
<dbReference type="PROSITE" id="PS51077">
    <property type="entry name" value="HTH_ICLR"/>
    <property type="match status" value="1"/>
</dbReference>